<evidence type="ECO:0000313" key="1">
    <source>
        <dbReference type="EMBL" id="MFD2871953.1"/>
    </source>
</evidence>
<protein>
    <submittedName>
        <fullName evidence="1">PRTRC system protein B</fullName>
    </submittedName>
</protein>
<dbReference type="InterPro" id="IPR032787">
    <property type="entry name" value="Prok-E2_D"/>
</dbReference>
<dbReference type="EMBL" id="JBHUPD010000001">
    <property type="protein sequence ID" value="MFD2871953.1"/>
    <property type="molecule type" value="Genomic_DNA"/>
</dbReference>
<gene>
    <name evidence="1" type="ORF">ACFS5N_05705</name>
</gene>
<comment type="caution">
    <text evidence="1">The sequence shown here is derived from an EMBL/GenBank/DDBJ whole genome shotgun (WGS) entry which is preliminary data.</text>
</comment>
<evidence type="ECO:0000313" key="2">
    <source>
        <dbReference type="Proteomes" id="UP001597557"/>
    </source>
</evidence>
<dbReference type="Pfam" id="PF14460">
    <property type="entry name" value="Prok-E2_D"/>
    <property type="match status" value="1"/>
</dbReference>
<keyword evidence="2" id="KW-1185">Reference proteome</keyword>
<dbReference type="RefSeq" id="WP_377183139.1">
    <property type="nucleotide sequence ID" value="NZ_JBHUPD010000001.1"/>
</dbReference>
<dbReference type="Proteomes" id="UP001597557">
    <property type="component" value="Unassembled WGS sequence"/>
</dbReference>
<accession>A0ABW5Y9J6</accession>
<sequence>MKNITEQFNSEFQPFKALLLYRHDKAEQRTTYQHSDKQTHIYVESYDIGQTGQPINAHPLSVKEMATLSEMLQTAQELKGGYLKSRSLLPANILYVNQQSNGYAVWYTPPQEVRLFFVDSLKIPSGKFKIPAMVWKANAERLSVYAFKGKNKPTDKTPLCHAPYLNIYHSGQVCMGTVNIAIGKTECLEDFMHLWERYFFNSYFSHSISGNNSTKSNTTELWRSHAGTDADFPQDELIKIGYNLKNIIE</sequence>
<organism evidence="1 2">
    <name type="scientific">Mucilaginibacter ximonensis</name>
    <dbReference type="NCBI Taxonomy" id="538021"/>
    <lineage>
        <taxon>Bacteria</taxon>
        <taxon>Pseudomonadati</taxon>
        <taxon>Bacteroidota</taxon>
        <taxon>Sphingobacteriia</taxon>
        <taxon>Sphingobacteriales</taxon>
        <taxon>Sphingobacteriaceae</taxon>
        <taxon>Mucilaginibacter</taxon>
    </lineage>
</organism>
<proteinExistence type="predicted"/>
<reference evidence="2" key="1">
    <citation type="journal article" date="2019" name="Int. J. Syst. Evol. Microbiol.">
        <title>The Global Catalogue of Microorganisms (GCM) 10K type strain sequencing project: providing services to taxonomists for standard genome sequencing and annotation.</title>
        <authorList>
            <consortium name="The Broad Institute Genomics Platform"/>
            <consortium name="The Broad Institute Genome Sequencing Center for Infectious Disease"/>
            <person name="Wu L."/>
            <person name="Ma J."/>
        </authorList>
    </citation>
    <scope>NUCLEOTIDE SEQUENCE [LARGE SCALE GENOMIC DNA]</scope>
    <source>
        <strain evidence="2">KCTC 22437</strain>
    </source>
</reference>
<name>A0ABW5Y9J6_9SPHI</name>